<proteinExistence type="predicted"/>
<dbReference type="OrthoDB" id="121974at2"/>
<gene>
    <name evidence="2" type="ORF">SAMN05421877_102256</name>
</gene>
<dbReference type="EMBL" id="FNUT01000002">
    <property type="protein sequence ID" value="SEF73007.1"/>
    <property type="molecule type" value="Genomic_DNA"/>
</dbReference>
<reference evidence="3" key="1">
    <citation type="submission" date="2016-10" db="EMBL/GenBank/DDBJ databases">
        <authorList>
            <person name="Varghese N."/>
            <person name="Submissions S."/>
        </authorList>
    </citation>
    <scope>NUCLEOTIDE SEQUENCE [LARGE SCALE GENOMIC DNA]</scope>
    <source>
        <strain evidence="3">DSM 22361</strain>
    </source>
</reference>
<keyword evidence="3" id="KW-1185">Reference proteome</keyword>
<name>A0A1H5UFE1_9SPHI</name>
<dbReference type="Gene3D" id="3.10.450.50">
    <property type="match status" value="1"/>
</dbReference>
<dbReference type="Proteomes" id="UP000236731">
    <property type="component" value="Unassembled WGS sequence"/>
</dbReference>
<sequence length="123" mass="14148">MKNEILTIERKYWEAMANHDFETVKELTFFPCIVASNQGIRNMDEDSFAQNFAQAKDMQMNIIDISQEEVSVISDDYVVLGYVIELEHTMDGQMKRSKCACTSAWARVNGSWQCPLHTETELS</sequence>
<evidence type="ECO:0000259" key="1">
    <source>
        <dbReference type="Pfam" id="PF14534"/>
    </source>
</evidence>
<feature type="domain" description="DUF4440" evidence="1">
    <location>
        <begin position="5"/>
        <end position="114"/>
    </location>
</feature>
<dbReference type="AlphaFoldDB" id="A0A1H5UFE1"/>
<dbReference type="InterPro" id="IPR032710">
    <property type="entry name" value="NTF2-like_dom_sf"/>
</dbReference>
<accession>A0A1H5UFE1</accession>
<organism evidence="2 3">
    <name type="scientific">Sphingobacterium lactis</name>
    <dbReference type="NCBI Taxonomy" id="797291"/>
    <lineage>
        <taxon>Bacteria</taxon>
        <taxon>Pseudomonadati</taxon>
        <taxon>Bacteroidota</taxon>
        <taxon>Sphingobacteriia</taxon>
        <taxon>Sphingobacteriales</taxon>
        <taxon>Sphingobacteriaceae</taxon>
        <taxon>Sphingobacterium</taxon>
    </lineage>
</organism>
<evidence type="ECO:0000313" key="3">
    <source>
        <dbReference type="Proteomes" id="UP000236731"/>
    </source>
</evidence>
<dbReference type="InterPro" id="IPR027843">
    <property type="entry name" value="DUF4440"/>
</dbReference>
<evidence type="ECO:0000313" key="2">
    <source>
        <dbReference type="EMBL" id="SEF73007.1"/>
    </source>
</evidence>
<dbReference type="RefSeq" id="WP_103905269.1">
    <property type="nucleotide sequence ID" value="NZ_CP049246.1"/>
</dbReference>
<dbReference type="SUPFAM" id="SSF54427">
    <property type="entry name" value="NTF2-like"/>
    <property type="match status" value="1"/>
</dbReference>
<protein>
    <recommendedName>
        <fullName evidence="1">DUF4440 domain-containing protein</fullName>
    </recommendedName>
</protein>
<dbReference type="Pfam" id="PF14534">
    <property type="entry name" value="DUF4440"/>
    <property type="match status" value="1"/>
</dbReference>